<evidence type="ECO:0000256" key="1">
    <source>
        <dbReference type="ARBA" id="ARBA00007957"/>
    </source>
</evidence>
<dbReference type="GO" id="GO:0045892">
    <property type="term" value="P:negative regulation of DNA-templated transcription"/>
    <property type="evidence" value="ECO:0007669"/>
    <property type="project" value="TreeGrafter"/>
</dbReference>
<keyword evidence="2" id="KW-0678">Repressor</keyword>
<evidence type="ECO:0008006" key="10">
    <source>
        <dbReference type="Google" id="ProtNLM"/>
    </source>
</evidence>
<dbReference type="Gene3D" id="1.10.10.10">
    <property type="entry name" value="Winged helix-like DNA-binding domain superfamily/Winged helix DNA-binding domain"/>
    <property type="match status" value="1"/>
</dbReference>
<proteinExistence type="inferred from homology"/>
<evidence type="ECO:0000256" key="6">
    <source>
        <dbReference type="ARBA" id="ARBA00023163"/>
    </source>
</evidence>
<keyword evidence="8" id="KW-0408">Iron</keyword>
<evidence type="ECO:0000313" key="9">
    <source>
        <dbReference type="EMBL" id="CAA9535456.1"/>
    </source>
</evidence>
<reference evidence="9" key="1">
    <citation type="submission" date="2020-02" db="EMBL/GenBank/DDBJ databases">
        <authorList>
            <person name="Meier V. D."/>
        </authorList>
    </citation>
    <scope>NUCLEOTIDE SEQUENCE</scope>
    <source>
        <strain evidence="9">AVDCRST_MAG30</strain>
    </source>
</reference>
<feature type="binding site" evidence="7">
    <location>
        <position position="106"/>
    </location>
    <ligand>
        <name>Zn(2+)</name>
        <dbReference type="ChEBI" id="CHEBI:29105"/>
    </ligand>
</feature>
<dbReference type="InterPro" id="IPR036390">
    <property type="entry name" value="WH_DNA-bd_sf"/>
</dbReference>
<dbReference type="GO" id="GO:1900376">
    <property type="term" value="P:regulation of secondary metabolite biosynthetic process"/>
    <property type="evidence" value="ECO:0007669"/>
    <property type="project" value="TreeGrafter"/>
</dbReference>
<dbReference type="GO" id="GO:0000976">
    <property type="term" value="F:transcription cis-regulatory region binding"/>
    <property type="evidence" value="ECO:0007669"/>
    <property type="project" value="TreeGrafter"/>
</dbReference>
<dbReference type="PANTHER" id="PTHR33202:SF7">
    <property type="entry name" value="FERRIC UPTAKE REGULATION PROTEIN"/>
    <property type="match status" value="1"/>
</dbReference>
<comment type="cofactor">
    <cofactor evidence="8">
        <name>Mn(2+)</name>
        <dbReference type="ChEBI" id="CHEBI:29035"/>
    </cofactor>
    <cofactor evidence="8">
        <name>Fe(2+)</name>
        <dbReference type="ChEBI" id="CHEBI:29033"/>
    </cofactor>
    <text evidence="8">Binds 1 Mn(2+) or Fe(2+) ion per subunit.</text>
</comment>
<feature type="binding site" evidence="8">
    <location>
        <position position="138"/>
    </location>
    <ligand>
        <name>Fe cation</name>
        <dbReference type="ChEBI" id="CHEBI:24875"/>
    </ligand>
</feature>
<name>A0A6J4TY95_9ACTN</name>
<feature type="binding site" evidence="8">
    <location>
        <position position="121"/>
    </location>
    <ligand>
        <name>Fe cation</name>
        <dbReference type="ChEBI" id="CHEBI:24875"/>
    </ligand>
</feature>
<dbReference type="AlphaFoldDB" id="A0A6J4TY95"/>
<evidence type="ECO:0000256" key="8">
    <source>
        <dbReference type="PIRSR" id="PIRSR602481-2"/>
    </source>
</evidence>
<dbReference type="EMBL" id="CADCVS010000545">
    <property type="protein sequence ID" value="CAA9535456.1"/>
    <property type="molecule type" value="Genomic_DNA"/>
</dbReference>
<evidence type="ECO:0000256" key="4">
    <source>
        <dbReference type="ARBA" id="ARBA00023015"/>
    </source>
</evidence>
<sequence>MAVVKEAPPAATWVEHAQRELTRAGHRAGGARGEVLALLATQRCVLSAQAIHERLRQGDRAVGLASVYRALDVLTSLKLVHRIDVGGTACFEPADPSGDHHHHAICSDCGRMSAFEDPRLERLIDDLGRRLGYAVDAHDVVLRGSCPDCVPAA</sequence>
<keyword evidence="3 7" id="KW-0862">Zinc</keyword>
<dbReference type="Pfam" id="PF01475">
    <property type="entry name" value="FUR"/>
    <property type="match status" value="1"/>
</dbReference>
<evidence type="ECO:0000256" key="5">
    <source>
        <dbReference type="ARBA" id="ARBA00023125"/>
    </source>
</evidence>
<dbReference type="PANTHER" id="PTHR33202">
    <property type="entry name" value="ZINC UPTAKE REGULATION PROTEIN"/>
    <property type="match status" value="1"/>
</dbReference>
<dbReference type="GO" id="GO:0008270">
    <property type="term" value="F:zinc ion binding"/>
    <property type="evidence" value="ECO:0007669"/>
    <property type="project" value="TreeGrafter"/>
</dbReference>
<feature type="binding site" evidence="7">
    <location>
        <position position="109"/>
    </location>
    <ligand>
        <name>Zn(2+)</name>
        <dbReference type="ChEBI" id="CHEBI:29105"/>
    </ligand>
</feature>
<evidence type="ECO:0000256" key="2">
    <source>
        <dbReference type="ARBA" id="ARBA00022491"/>
    </source>
</evidence>
<gene>
    <name evidence="9" type="ORF">AVDCRST_MAG30-4182</name>
</gene>
<keyword evidence="6" id="KW-0804">Transcription</keyword>
<dbReference type="GO" id="GO:0003700">
    <property type="term" value="F:DNA-binding transcription factor activity"/>
    <property type="evidence" value="ECO:0007669"/>
    <property type="project" value="InterPro"/>
</dbReference>
<dbReference type="InterPro" id="IPR036388">
    <property type="entry name" value="WH-like_DNA-bd_sf"/>
</dbReference>
<dbReference type="InterPro" id="IPR002481">
    <property type="entry name" value="FUR"/>
</dbReference>
<keyword evidence="5" id="KW-0238">DNA-binding</keyword>
<keyword evidence="7" id="KW-0479">Metal-binding</keyword>
<feature type="binding site" evidence="8">
    <location>
        <position position="100"/>
    </location>
    <ligand>
        <name>Fe cation</name>
        <dbReference type="ChEBI" id="CHEBI:24875"/>
    </ligand>
</feature>
<feature type="binding site" evidence="7">
    <location>
        <position position="149"/>
    </location>
    <ligand>
        <name>Zn(2+)</name>
        <dbReference type="ChEBI" id="CHEBI:29105"/>
    </ligand>
</feature>
<protein>
    <recommendedName>
        <fullName evidence="10">Ferric uptake regulation protein FUR</fullName>
    </recommendedName>
</protein>
<evidence type="ECO:0000256" key="7">
    <source>
        <dbReference type="PIRSR" id="PIRSR602481-1"/>
    </source>
</evidence>
<comment type="cofactor">
    <cofactor evidence="7">
        <name>Zn(2+)</name>
        <dbReference type="ChEBI" id="CHEBI:29105"/>
    </cofactor>
    <text evidence="7">Binds 1 zinc ion per subunit.</text>
</comment>
<accession>A0A6J4TY95</accession>
<dbReference type="InterPro" id="IPR043135">
    <property type="entry name" value="Fur_C"/>
</dbReference>
<feature type="binding site" evidence="7">
    <location>
        <position position="146"/>
    </location>
    <ligand>
        <name>Zn(2+)</name>
        <dbReference type="ChEBI" id="CHEBI:29105"/>
    </ligand>
</feature>
<comment type="similarity">
    <text evidence="1">Belongs to the Fur family.</text>
</comment>
<evidence type="ECO:0000256" key="3">
    <source>
        <dbReference type="ARBA" id="ARBA00022833"/>
    </source>
</evidence>
<keyword evidence="4" id="KW-0805">Transcription regulation</keyword>
<organism evidence="9">
    <name type="scientific">uncultured Solirubrobacteraceae bacterium</name>
    <dbReference type="NCBI Taxonomy" id="1162706"/>
    <lineage>
        <taxon>Bacteria</taxon>
        <taxon>Bacillati</taxon>
        <taxon>Actinomycetota</taxon>
        <taxon>Thermoleophilia</taxon>
        <taxon>Solirubrobacterales</taxon>
        <taxon>Solirubrobacteraceae</taxon>
        <taxon>environmental samples</taxon>
    </lineage>
</organism>
<dbReference type="Gene3D" id="3.30.1490.190">
    <property type="match status" value="1"/>
</dbReference>
<dbReference type="SUPFAM" id="SSF46785">
    <property type="entry name" value="Winged helix' DNA-binding domain"/>
    <property type="match status" value="1"/>
</dbReference>
<dbReference type="CDD" id="cd07153">
    <property type="entry name" value="Fur_like"/>
    <property type="match status" value="1"/>
</dbReference>